<evidence type="ECO:0000313" key="2">
    <source>
        <dbReference type="EMBL" id="WSE26876.1"/>
    </source>
</evidence>
<protein>
    <submittedName>
        <fullName evidence="2">DUF3761 domain-containing protein</fullName>
    </submittedName>
</protein>
<organism evidence="2 3">
    <name type="scientific">Amycolatopsis rhabdoformis</name>
    <dbReference type="NCBI Taxonomy" id="1448059"/>
    <lineage>
        <taxon>Bacteria</taxon>
        <taxon>Bacillati</taxon>
        <taxon>Actinomycetota</taxon>
        <taxon>Actinomycetes</taxon>
        <taxon>Pseudonocardiales</taxon>
        <taxon>Pseudonocardiaceae</taxon>
        <taxon>Amycolatopsis</taxon>
    </lineage>
</organism>
<dbReference type="Proteomes" id="UP001330812">
    <property type="component" value="Chromosome"/>
</dbReference>
<gene>
    <name evidence="2" type="ORF">VSH64_28835</name>
</gene>
<feature type="compositionally biased region" description="Polar residues" evidence="1">
    <location>
        <begin position="18"/>
        <end position="30"/>
    </location>
</feature>
<name>A0ABZ1HZE5_9PSEU</name>
<feature type="region of interest" description="Disordered" evidence="1">
    <location>
        <begin position="1"/>
        <end position="35"/>
    </location>
</feature>
<evidence type="ECO:0000313" key="3">
    <source>
        <dbReference type="Proteomes" id="UP001330812"/>
    </source>
</evidence>
<dbReference type="Pfam" id="PF12587">
    <property type="entry name" value="DUF3761"/>
    <property type="match status" value="1"/>
</dbReference>
<evidence type="ECO:0000256" key="1">
    <source>
        <dbReference type="SAM" id="MobiDB-lite"/>
    </source>
</evidence>
<accession>A0ABZ1HZE5</accession>
<keyword evidence="3" id="KW-1185">Reference proteome</keyword>
<reference evidence="2 3" key="1">
    <citation type="journal article" date="2015" name="Int. J. Syst. Evol. Microbiol.">
        <title>Amycolatopsis rhabdoformis sp. nov., an actinomycete isolated from a tropical forest soil.</title>
        <authorList>
            <person name="Souza W.R."/>
            <person name="Silva R.E."/>
            <person name="Goodfellow M."/>
            <person name="Busarakam K."/>
            <person name="Figueiro F.S."/>
            <person name="Ferreira D."/>
            <person name="Rodrigues-Filho E."/>
            <person name="Moraes L.A.B."/>
            <person name="Zucchi T.D."/>
        </authorList>
    </citation>
    <scope>NUCLEOTIDE SEQUENCE [LARGE SCALE GENOMIC DNA]</scope>
    <source>
        <strain evidence="2 3">NCIMB 14900</strain>
    </source>
</reference>
<proteinExistence type="predicted"/>
<sequence length="45" mass="4661">MHRPSSNPAGATAKCNDGSYSYSQHRSGTCSGHGGVAVWINRPAS</sequence>
<dbReference type="InterPro" id="IPR022236">
    <property type="entry name" value="DUF3761"/>
</dbReference>
<dbReference type="EMBL" id="CP142149">
    <property type="protein sequence ID" value="WSE26876.1"/>
    <property type="molecule type" value="Genomic_DNA"/>
</dbReference>